<keyword evidence="4 10" id="KW-0732">Signal</keyword>
<keyword evidence="5 9" id="KW-1133">Transmembrane helix</keyword>
<dbReference type="Gene3D" id="2.60.40.10">
    <property type="entry name" value="Immunoglobulins"/>
    <property type="match status" value="3"/>
</dbReference>
<dbReference type="InterPro" id="IPR003961">
    <property type="entry name" value="FN3_dom"/>
</dbReference>
<feature type="signal peptide" evidence="10">
    <location>
        <begin position="1"/>
        <end position="18"/>
    </location>
</feature>
<dbReference type="InterPro" id="IPR015321">
    <property type="entry name" value="TypeI_recpt_CBD"/>
</dbReference>
<keyword evidence="8" id="KW-0325">Glycoprotein</keyword>
<evidence type="ECO:0000256" key="5">
    <source>
        <dbReference type="ARBA" id="ARBA00022989"/>
    </source>
</evidence>
<evidence type="ECO:0000256" key="3">
    <source>
        <dbReference type="ARBA" id="ARBA00022692"/>
    </source>
</evidence>
<dbReference type="InterPro" id="IPR013783">
    <property type="entry name" value="Ig-like_fold"/>
</dbReference>
<dbReference type="PANTHER" id="PTHR23037">
    <property type="entry name" value="CYTOKINE RECEPTOR"/>
    <property type="match status" value="1"/>
</dbReference>
<keyword evidence="7" id="KW-0675">Receptor</keyword>
<feature type="domain" description="Fibronectin type-III" evidence="11">
    <location>
        <begin position="225"/>
        <end position="323"/>
    </location>
</feature>
<comment type="similarity">
    <text evidence="2">Belongs to the type I cytokine receptor family. Type 5 subfamily.</text>
</comment>
<reference evidence="12 13" key="1">
    <citation type="submission" date="2021-05" db="EMBL/GenBank/DDBJ databases">
        <authorList>
            <person name="Zahm M."/>
            <person name="Klopp C."/>
            <person name="Cabau C."/>
            <person name="Kuhl H."/>
            <person name="Suciu R."/>
            <person name="Ciorpac M."/>
            <person name="Holostenco D."/>
            <person name="Gessner J."/>
            <person name="Wuertz S."/>
            <person name="Hohne C."/>
            <person name="Stock M."/>
            <person name="Gislard M."/>
            <person name="Lluch J."/>
            <person name="Milhes M."/>
            <person name="Lampietro C."/>
            <person name="Lopez Roques C."/>
            <person name="Donnadieu C."/>
            <person name="Du K."/>
            <person name="Schartl M."/>
            <person name="Guiguen Y."/>
        </authorList>
    </citation>
    <scope>NUCLEOTIDE SEQUENCE [LARGE SCALE GENOMIC DNA]</scope>
    <source>
        <strain evidence="12">Hh-F2</strain>
        <tissue evidence="12">Blood</tissue>
    </source>
</reference>
<evidence type="ECO:0000256" key="1">
    <source>
        <dbReference type="ARBA" id="ARBA00004479"/>
    </source>
</evidence>
<dbReference type="InterPro" id="IPR036116">
    <property type="entry name" value="FN3_sf"/>
</dbReference>
<evidence type="ECO:0000313" key="12">
    <source>
        <dbReference type="EMBL" id="KAK6486760.1"/>
    </source>
</evidence>
<sequence length="403" mass="46733">MPSSIALIIFFHLVYSEAAPDSEQIVEIPQPTDFNITEIRIGVFNFTWKSNLSYNKDYAVHYKVCIGDLGNEDCKEEERDVAHFRRFISRGVFAKVKTIVSSGNRKAESNWTIRNFPLSKGITEQALQNVSCILYNFDHINCTWETAKEVPDDAQYSVYFGQRNRVFPCHQFIRNDQRKITGCHSKKGTAFLDKRVHILINVSGVDFYSAPRFRFNPYKIEKLNPPENITIAKKPDGLHIEWDQPYSLITNQKTCFIYEVNLSENERFFETLEIKKDSTCSITTFDTTTSYSLQIRAKRSSACRENLFWSDWSKIITINDRPPDPTVPLVVIAVVVSALFLILLKWKGPKVLLKLFPPIPSPTNKMKQWLEKEDIIQPYNPREHPTYIENIIKIEENEESDTL</sequence>
<keyword evidence="13" id="KW-1185">Reference proteome</keyword>
<evidence type="ECO:0000313" key="13">
    <source>
        <dbReference type="Proteomes" id="UP001369086"/>
    </source>
</evidence>
<evidence type="ECO:0000256" key="7">
    <source>
        <dbReference type="ARBA" id="ARBA00023170"/>
    </source>
</evidence>
<proteinExistence type="inferred from homology"/>
<evidence type="ECO:0000256" key="8">
    <source>
        <dbReference type="ARBA" id="ARBA00023180"/>
    </source>
</evidence>
<comment type="subcellular location">
    <subcellularLocation>
        <location evidence="1">Membrane</location>
        <topology evidence="1">Single-pass type I membrane protein</topology>
    </subcellularLocation>
</comment>
<dbReference type="PANTHER" id="PTHR23037:SF46">
    <property type="entry name" value="INTERLEUKIN 5 RECEPTOR SUBUNIT ALPHA"/>
    <property type="match status" value="1"/>
</dbReference>
<dbReference type="SUPFAM" id="SSF49265">
    <property type="entry name" value="Fibronectin type III"/>
    <property type="match status" value="2"/>
</dbReference>
<dbReference type="Pfam" id="PF21605">
    <property type="entry name" value="CRLF2-like_D2"/>
    <property type="match status" value="1"/>
</dbReference>
<evidence type="ECO:0000256" key="10">
    <source>
        <dbReference type="SAM" id="SignalP"/>
    </source>
</evidence>
<evidence type="ECO:0000259" key="11">
    <source>
        <dbReference type="PROSITE" id="PS50853"/>
    </source>
</evidence>
<keyword evidence="3 9" id="KW-0812">Transmembrane</keyword>
<gene>
    <name evidence="12" type="ORF">HHUSO_G10423</name>
</gene>
<dbReference type="InterPro" id="IPR048648">
    <property type="entry name" value="CRLF2-like_D2"/>
</dbReference>
<evidence type="ECO:0000256" key="4">
    <source>
        <dbReference type="ARBA" id="ARBA00022729"/>
    </source>
</evidence>
<keyword evidence="6 9" id="KW-0472">Membrane</keyword>
<evidence type="ECO:0000256" key="2">
    <source>
        <dbReference type="ARBA" id="ARBA00008159"/>
    </source>
</evidence>
<protein>
    <submittedName>
        <fullName evidence="12">Interleukin-5 receptor subunit alpha-like isoform X1</fullName>
    </submittedName>
</protein>
<name>A0ABR0ZQS9_HUSHU</name>
<feature type="chain" id="PRO_5045358850" evidence="10">
    <location>
        <begin position="19"/>
        <end position="403"/>
    </location>
</feature>
<dbReference type="PROSITE" id="PS50853">
    <property type="entry name" value="FN3"/>
    <property type="match status" value="1"/>
</dbReference>
<dbReference type="Proteomes" id="UP001369086">
    <property type="component" value="Unassembled WGS sequence"/>
</dbReference>
<accession>A0ABR0ZQS9</accession>
<dbReference type="Pfam" id="PF09240">
    <property type="entry name" value="IL6Ra-bind"/>
    <property type="match status" value="1"/>
</dbReference>
<evidence type="ECO:0000256" key="9">
    <source>
        <dbReference type="SAM" id="Phobius"/>
    </source>
</evidence>
<comment type="caution">
    <text evidence="12">The sequence shown here is derived from an EMBL/GenBank/DDBJ whole genome shotgun (WGS) entry which is preliminary data.</text>
</comment>
<organism evidence="12 13">
    <name type="scientific">Huso huso</name>
    <name type="common">Beluga</name>
    <name type="synonym">Acipenser huso</name>
    <dbReference type="NCBI Taxonomy" id="61971"/>
    <lineage>
        <taxon>Eukaryota</taxon>
        <taxon>Metazoa</taxon>
        <taxon>Chordata</taxon>
        <taxon>Craniata</taxon>
        <taxon>Vertebrata</taxon>
        <taxon>Euteleostomi</taxon>
        <taxon>Actinopterygii</taxon>
        <taxon>Chondrostei</taxon>
        <taxon>Acipenseriformes</taxon>
        <taxon>Acipenseridae</taxon>
        <taxon>Huso</taxon>
    </lineage>
</organism>
<evidence type="ECO:0000256" key="6">
    <source>
        <dbReference type="ARBA" id="ARBA00023136"/>
    </source>
</evidence>
<feature type="transmembrane region" description="Helical" evidence="9">
    <location>
        <begin position="326"/>
        <end position="344"/>
    </location>
</feature>
<dbReference type="EMBL" id="JAHFZB010000008">
    <property type="protein sequence ID" value="KAK6486760.1"/>
    <property type="molecule type" value="Genomic_DNA"/>
</dbReference>